<evidence type="ECO:0000259" key="2">
    <source>
        <dbReference type="SMART" id="SM01002"/>
    </source>
</evidence>
<dbReference type="PANTHER" id="PTHR42795">
    <property type="entry name" value="ALANINE DEHYDROGENASE"/>
    <property type="match status" value="1"/>
</dbReference>
<keyword evidence="1" id="KW-0560">Oxidoreductase</keyword>
<dbReference type="EMBL" id="JACJTA010000053">
    <property type="protein sequence ID" value="MBD2607025.1"/>
    <property type="molecule type" value="Genomic_DNA"/>
</dbReference>
<evidence type="ECO:0000259" key="3">
    <source>
        <dbReference type="SMART" id="SM01003"/>
    </source>
</evidence>
<organism evidence="4 5">
    <name type="scientific">Scytonema hofmannii FACHB-248</name>
    <dbReference type="NCBI Taxonomy" id="1842502"/>
    <lineage>
        <taxon>Bacteria</taxon>
        <taxon>Bacillati</taxon>
        <taxon>Cyanobacteriota</taxon>
        <taxon>Cyanophyceae</taxon>
        <taxon>Nostocales</taxon>
        <taxon>Scytonemataceae</taxon>
        <taxon>Scytonema</taxon>
    </lineage>
</organism>
<gene>
    <name evidence="4" type="ORF">H6G81_21465</name>
</gene>
<name>A0ABR8GVC9_9CYAN</name>
<keyword evidence="5" id="KW-1185">Reference proteome</keyword>
<dbReference type="InterPro" id="IPR007698">
    <property type="entry name" value="AlaDH/PNT_NAD(H)-bd"/>
</dbReference>
<dbReference type="Pfam" id="PF05222">
    <property type="entry name" value="AlaDh_PNT_N"/>
    <property type="match status" value="1"/>
</dbReference>
<dbReference type="PANTHER" id="PTHR42795:SF1">
    <property type="entry name" value="ALANINE DEHYDROGENASE"/>
    <property type="match status" value="1"/>
</dbReference>
<proteinExistence type="predicted"/>
<dbReference type="RefSeq" id="WP_051502813.1">
    <property type="nucleotide sequence ID" value="NZ_JACJTA010000053.1"/>
</dbReference>
<evidence type="ECO:0000256" key="1">
    <source>
        <dbReference type="ARBA" id="ARBA00023002"/>
    </source>
</evidence>
<reference evidence="4 5" key="1">
    <citation type="journal article" date="2020" name="ISME J.">
        <title>Comparative genomics reveals insights into cyanobacterial evolution and habitat adaptation.</title>
        <authorList>
            <person name="Chen M.Y."/>
            <person name="Teng W.K."/>
            <person name="Zhao L."/>
            <person name="Hu C.X."/>
            <person name="Zhou Y.K."/>
            <person name="Han B.P."/>
            <person name="Song L.R."/>
            <person name="Shu W.S."/>
        </authorList>
    </citation>
    <scope>NUCLEOTIDE SEQUENCE [LARGE SCALE GENOMIC DNA]</scope>
    <source>
        <strain evidence="4 5">FACHB-248</strain>
    </source>
</reference>
<protein>
    <submittedName>
        <fullName evidence="4">N(5)-(Carboxyethyl)ornithine synthase</fullName>
    </submittedName>
</protein>
<sequence length="340" mass="38589">MKIAYIKPRFLDEKRVGLLPHHLRCCYAGDERRFEQGYGETLGISDQSYGDAGGYKREELFEWADVIYCIKVPQPADYQYLKEGQGLVGWIHPFGASGRHFLANCGQPKNLYLFDVTNRISIRHHNQKTETLLVPRDMTRGNSILAGYASTMHALMLRGGITQSDQVAIFGTGNVAFGAYKYLSQRGIEPLLRRRSNASFLKHELKTLDIFINCVEIEDGDLPIITREMLAEMKPTGWIIDAAADTGRAISGTRATKVHDPIYQNEHGHQFYVVDNSPTLLYRESSEAVSEGYSKHFWSKPMSYWYSSDCVKDDYTSDLDSPHFLPHTLFPASEEVLFTP</sequence>
<feature type="domain" description="Alanine dehydrogenase/pyridine nucleotide transhydrogenase NAD(H)-binding" evidence="2">
    <location>
        <begin position="147"/>
        <end position="273"/>
    </location>
</feature>
<dbReference type="SUPFAM" id="SSF51735">
    <property type="entry name" value="NAD(P)-binding Rossmann-fold domains"/>
    <property type="match status" value="1"/>
</dbReference>
<dbReference type="Pfam" id="PF01262">
    <property type="entry name" value="AlaDh_PNT_C"/>
    <property type="match status" value="1"/>
</dbReference>
<dbReference type="Gene3D" id="3.40.50.720">
    <property type="entry name" value="NAD(P)-binding Rossmann-like Domain"/>
    <property type="match status" value="2"/>
</dbReference>
<feature type="domain" description="Alanine dehydrogenase/pyridine nucleotide transhydrogenase N-terminal" evidence="3">
    <location>
        <begin position="4"/>
        <end position="106"/>
    </location>
</feature>
<dbReference type="InterPro" id="IPR036291">
    <property type="entry name" value="NAD(P)-bd_dom_sf"/>
</dbReference>
<evidence type="ECO:0000313" key="4">
    <source>
        <dbReference type="EMBL" id="MBD2607025.1"/>
    </source>
</evidence>
<dbReference type="SUPFAM" id="SSF52283">
    <property type="entry name" value="Formate/glycerate dehydrogenase catalytic domain-like"/>
    <property type="match status" value="1"/>
</dbReference>
<dbReference type="SMART" id="SM01003">
    <property type="entry name" value="AlaDh_PNT_N"/>
    <property type="match status" value="1"/>
</dbReference>
<accession>A0ABR8GVC9</accession>
<dbReference type="SMART" id="SM01002">
    <property type="entry name" value="AlaDh_PNT_C"/>
    <property type="match status" value="1"/>
</dbReference>
<comment type="caution">
    <text evidence="4">The sequence shown here is derived from an EMBL/GenBank/DDBJ whole genome shotgun (WGS) entry which is preliminary data.</text>
</comment>
<evidence type="ECO:0000313" key="5">
    <source>
        <dbReference type="Proteomes" id="UP000660380"/>
    </source>
</evidence>
<dbReference type="Proteomes" id="UP000660380">
    <property type="component" value="Unassembled WGS sequence"/>
</dbReference>
<dbReference type="InterPro" id="IPR007886">
    <property type="entry name" value="AlaDH/PNT_N"/>
</dbReference>